<dbReference type="Gene3D" id="3.40.1810.10">
    <property type="entry name" value="Transcription factor, MADS-box"/>
    <property type="match status" value="1"/>
</dbReference>
<evidence type="ECO:0000313" key="9">
    <source>
        <dbReference type="Proteomes" id="UP000663828"/>
    </source>
</evidence>
<dbReference type="GO" id="GO:0000987">
    <property type="term" value="F:cis-regulatory region sequence-specific DNA binding"/>
    <property type="evidence" value="ECO:0007669"/>
    <property type="project" value="InterPro"/>
</dbReference>
<dbReference type="GO" id="GO:0000981">
    <property type="term" value="F:DNA-binding transcription factor activity, RNA polymerase II-specific"/>
    <property type="evidence" value="ECO:0007669"/>
    <property type="project" value="InterPro"/>
</dbReference>
<evidence type="ECO:0000256" key="4">
    <source>
        <dbReference type="ARBA" id="ARBA00023163"/>
    </source>
</evidence>
<comment type="subcellular location">
    <subcellularLocation>
        <location evidence="1">Nucleus</location>
    </subcellularLocation>
</comment>
<dbReference type="PROSITE" id="PS00350">
    <property type="entry name" value="MADS_BOX_1"/>
    <property type="match status" value="1"/>
</dbReference>
<dbReference type="InterPro" id="IPR036879">
    <property type="entry name" value="TF_MADSbox_sf"/>
</dbReference>
<feature type="compositionally biased region" description="Polar residues" evidence="6">
    <location>
        <begin position="1"/>
        <end position="12"/>
    </location>
</feature>
<feature type="compositionally biased region" description="Polar residues" evidence="6">
    <location>
        <begin position="220"/>
        <end position="235"/>
    </location>
</feature>
<dbReference type="GO" id="GO:0046983">
    <property type="term" value="F:protein dimerization activity"/>
    <property type="evidence" value="ECO:0007669"/>
    <property type="project" value="InterPro"/>
</dbReference>
<dbReference type="SUPFAM" id="SSF55455">
    <property type="entry name" value="SRF-like"/>
    <property type="match status" value="1"/>
</dbReference>
<feature type="compositionally biased region" description="Acidic residues" evidence="6">
    <location>
        <begin position="24"/>
        <end position="39"/>
    </location>
</feature>
<dbReference type="InterPro" id="IPR033897">
    <property type="entry name" value="SRF-like_MADS-box"/>
</dbReference>
<dbReference type="InterPro" id="IPR050142">
    <property type="entry name" value="MADS-box/MEF2_TF"/>
</dbReference>
<keyword evidence="4" id="KW-0804">Transcription</keyword>
<feature type="domain" description="MADS-box" evidence="7">
    <location>
        <begin position="60"/>
        <end position="120"/>
    </location>
</feature>
<dbReference type="FunFam" id="3.40.1810.10:FF:000002">
    <property type="entry name" value="Serum response factor b"/>
    <property type="match status" value="1"/>
</dbReference>
<evidence type="ECO:0000259" key="7">
    <source>
        <dbReference type="PROSITE" id="PS50066"/>
    </source>
</evidence>
<feature type="region of interest" description="Disordered" evidence="6">
    <location>
        <begin position="1"/>
        <end position="57"/>
    </location>
</feature>
<dbReference type="InterPro" id="IPR002100">
    <property type="entry name" value="TF_MADSbox"/>
</dbReference>
<dbReference type="AlphaFoldDB" id="A0A815RRM6"/>
<dbReference type="GO" id="GO:0045944">
    <property type="term" value="P:positive regulation of transcription by RNA polymerase II"/>
    <property type="evidence" value="ECO:0007669"/>
    <property type="project" value="InterPro"/>
</dbReference>
<dbReference type="PRINTS" id="PR00404">
    <property type="entry name" value="MADSDOMAIN"/>
</dbReference>
<dbReference type="SMART" id="SM00432">
    <property type="entry name" value="MADS"/>
    <property type="match status" value="1"/>
</dbReference>
<dbReference type="EMBL" id="CAJNOR010004178">
    <property type="protein sequence ID" value="CAF1481426.1"/>
    <property type="molecule type" value="Genomic_DNA"/>
</dbReference>
<evidence type="ECO:0000256" key="6">
    <source>
        <dbReference type="SAM" id="MobiDB-lite"/>
    </source>
</evidence>
<reference evidence="8" key="1">
    <citation type="submission" date="2021-02" db="EMBL/GenBank/DDBJ databases">
        <authorList>
            <person name="Nowell W R."/>
        </authorList>
    </citation>
    <scope>NUCLEOTIDE SEQUENCE</scope>
</reference>
<gene>
    <name evidence="8" type="ORF">XAT740_LOCUS38553</name>
</gene>
<dbReference type="PROSITE" id="PS50066">
    <property type="entry name" value="MADS_BOX_2"/>
    <property type="match status" value="1"/>
</dbReference>
<feature type="region of interest" description="Disordered" evidence="6">
    <location>
        <begin position="214"/>
        <end position="239"/>
    </location>
</feature>
<evidence type="ECO:0000256" key="3">
    <source>
        <dbReference type="ARBA" id="ARBA00023125"/>
    </source>
</evidence>
<sequence length="310" mass="34156">MSSSCSHFQESNSEVRRQSMSSNESDDEEDEFINDDDSNDPCLESTEKTPAARKKNKKTLGRVKIKMAYIDNKIRRYTTFSKRKTGIMKKAYELATLTGTEVMLLVASETGHVYTYATAKLQPMITSEAGKALIQTCLAKDEQPAEPIVDIPTTTTAAAAAVAATTTLNDNDVIFIDENQRKRRTNISIDLHQIAQSTNSSTIHRPIKRARLKPVDDVSSLPTQPKASESTSSHHFPTIPQPTTLTLPYYVHSDSQQVTSSSIPSSYSIDLNTLKTTGMNIIFTPTTTESSNPSNSPLVLTLGNFPYQPT</sequence>
<dbReference type="Proteomes" id="UP000663828">
    <property type="component" value="Unassembled WGS sequence"/>
</dbReference>
<dbReference type="Pfam" id="PF00319">
    <property type="entry name" value="SRF-TF"/>
    <property type="match status" value="1"/>
</dbReference>
<keyword evidence="5" id="KW-0539">Nucleus</keyword>
<dbReference type="CDD" id="cd00266">
    <property type="entry name" value="MADS_SRF_like"/>
    <property type="match status" value="1"/>
</dbReference>
<evidence type="ECO:0000256" key="5">
    <source>
        <dbReference type="ARBA" id="ARBA00023242"/>
    </source>
</evidence>
<organism evidence="8 9">
    <name type="scientific">Adineta ricciae</name>
    <name type="common">Rotifer</name>
    <dbReference type="NCBI Taxonomy" id="249248"/>
    <lineage>
        <taxon>Eukaryota</taxon>
        <taxon>Metazoa</taxon>
        <taxon>Spiralia</taxon>
        <taxon>Gnathifera</taxon>
        <taxon>Rotifera</taxon>
        <taxon>Eurotatoria</taxon>
        <taxon>Bdelloidea</taxon>
        <taxon>Adinetida</taxon>
        <taxon>Adinetidae</taxon>
        <taxon>Adineta</taxon>
    </lineage>
</organism>
<name>A0A815RRM6_ADIRI</name>
<evidence type="ECO:0000256" key="1">
    <source>
        <dbReference type="ARBA" id="ARBA00004123"/>
    </source>
</evidence>
<accession>A0A815RRM6</accession>
<keyword evidence="2" id="KW-0805">Transcription regulation</keyword>
<keyword evidence="3" id="KW-0238">DNA-binding</keyword>
<evidence type="ECO:0000313" key="8">
    <source>
        <dbReference type="EMBL" id="CAF1481426.1"/>
    </source>
</evidence>
<keyword evidence="9" id="KW-1185">Reference proteome</keyword>
<dbReference type="GO" id="GO:0005634">
    <property type="term" value="C:nucleus"/>
    <property type="evidence" value="ECO:0007669"/>
    <property type="project" value="UniProtKB-SubCell"/>
</dbReference>
<protein>
    <recommendedName>
        <fullName evidence="7">MADS-box domain-containing protein</fullName>
    </recommendedName>
</protein>
<proteinExistence type="predicted"/>
<evidence type="ECO:0000256" key="2">
    <source>
        <dbReference type="ARBA" id="ARBA00023015"/>
    </source>
</evidence>
<comment type="caution">
    <text evidence="8">The sequence shown here is derived from an EMBL/GenBank/DDBJ whole genome shotgun (WGS) entry which is preliminary data.</text>
</comment>
<dbReference type="PANTHER" id="PTHR48019">
    <property type="entry name" value="SERUM RESPONSE FACTOR HOMOLOG"/>
    <property type="match status" value="1"/>
</dbReference>